<gene>
    <name evidence="15" type="ORF">BOW52_09720</name>
</gene>
<feature type="modified residue" description="4-aspartylphosphate" evidence="12">
    <location>
        <position position="347"/>
    </location>
</feature>
<dbReference type="PROSITE" id="PS50109">
    <property type="entry name" value="HIS_KIN"/>
    <property type="match status" value="1"/>
</dbReference>
<evidence type="ECO:0000256" key="5">
    <source>
        <dbReference type="ARBA" id="ARBA00022553"/>
    </source>
</evidence>
<dbReference type="InterPro" id="IPR036890">
    <property type="entry name" value="HATPase_C_sf"/>
</dbReference>
<keyword evidence="16" id="KW-1185">Reference proteome</keyword>
<evidence type="ECO:0000256" key="7">
    <source>
        <dbReference type="ARBA" id="ARBA00022741"/>
    </source>
</evidence>
<evidence type="ECO:0000313" key="16">
    <source>
        <dbReference type="Proteomes" id="UP000190198"/>
    </source>
</evidence>
<dbReference type="OrthoDB" id="9810730at2"/>
<evidence type="ECO:0000256" key="2">
    <source>
        <dbReference type="ARBA" id="ARBA00004651"/>
    </source>
</evidence>
<evidence type="ECO:0000256" key="1">
    <source>
        <dbReference type="ARBA" id="ARBA00000085"/>
    </source>
</evidence>
<comment type="caution">
    <text evidence="15">The sequence shown here is derived from an EMBL/GenBank/DDBJ whole genome shotgun (WGS) entry which is preliminary data.</text>
</comment>
<dbReference type="PRINTS" id="PR00344">
    <property type="entry name" value="BCTRLSENSOR"/>
</dbReference>
<dbReference type="FunFam" id="3.30.565.10:FF:000010">
    <property type="entry name" value="Sensor histidine kinase RcsC"/>
    <property type="match status" value="1"/>
</dbReference>
<dbReference type="Pfam" id="PF00072">
    <property type="entry name" value="Response_reg"/>
    <property type="match status" value="2"/>
</dbReference>
<dbReference type="InterPro" id="IPR036641">
    <property type="entry name" value="HPT_dom_sf"/>
</dbReference>
<keyword evidence="7" id="KW-0547">Nucleotide-binding</keyword>
<evidence type="ECO:0000256" key="6">
    <source>
        <dbReference type="ARBA" id="ARBA00022692"/>
    </source>
</evidence>
<dbReference type="PANTHER" id="PTHR45339:SF1">
    <property type="entry name" value="HYBRID SIGNAL TRANSDUCTION HISTIDINE KINASE J"/>
    <property type="match status" value="1"/>
</dbReference>
<keyword evidence="8" id="KW-0067">ATP-binding</keyword>
<feature type="domain" description="Response regulatory" evidence="14">
    <location>
        <begin position="298"/>
        <end position="412"/>
    </location>
</feature>
<accession>A0A1T2KYP7</accession>
<evidence type="ECO:0000256" key="12">
    <source>
        <dbReference type="PROSITE-ProRule" id="PRU00169"/>
    </source>
</evidence>
<dbReference type="SMART" id="SM00448">
    <property type="entry name" value="REC"/>
    <property type="match status" value="2"/>
</dbReference>
<feature type="modified residue" description="4-aspartylphosphate" evidence="12">
    <location>
        <position position="210"/>
    </location>
</feature>
<dbReference type="SUPFAM" id="SSF47226">
    <property type="entry name" value="Histidine-containing phosphotransfer domain, HPT domain"/>
    <property type="match status" value="1"/>
</dbReference>
<dbReference type="EMBL" id="MPRK01000243">
    <property type="protein sequence ID" value="OOZ37979.1"/>
    <property type="molecule type" value="Genomic_DNA"/>
</dbReference>
<dbReference type="Gene3D" id="3.40.50.2300">
    <property type="match status" value="2"/>
</dbReference>
<dbReference type="GO" id="GO:0000160">
    <property type="term" value="P:phosphorelay signal transduction system"/>
    <property type="evidence" value="ECO:0007669"/>
    <property type="project" value="UniProtKB-KW"/>
</dbReference>
<dbReference type="InterPro" id="IPR005467">
    <property type="entry name" value="His_kinase_dom"/>
</dbReference>
<feature type="domain" description="Histidine kinase" evidence="13">
    <location>
        <begin position="1"/>
        <end position="143"/>
    </location>
</feature>
<dbReference type="RefSeq" id="WP_135568225.1">
    <property type="nucleotide sequence ID" value="NZ_MPRK01000243.1"/>
</dbReference>
<dbReference type="SUPFAM" id="SSF55874">
    <property type="entry name" value="ATPase domain of HSP90 chaperone/DNA topoisomerase II/histidine kinase"/>
    <property type="match status" value="1"/>
</dbReference>
<comment type="subcellular location">
    <subcellularLocation>
        <location evidence="2">Cell membrane</location>
        <topology evidence="2">Multi-pass membrane protein</topology>
    </subcellularLocation>
</comment>
<comment type="catalytic activity">
    <reaction evidence="1">
        <text>ATP + protein L-histidine = ADP + protein N-phospho-L-histidine.</text>
        <dbReference type="EC" id="2.7.13.3"/>
    </reaction>
</comment>
<keyword evidence="5 12" id="KW-0597">Phosphoprotein</keyword>
<sequence>LFEFSTQERSITLHLATDPELPTMLIGDPLRITQIFNNLVGNAVKFTEEGEINIEVKIKGRSDDRIVLLCRVQDSGIGMTPPEQKKLFQSFSQVDSSTTRKYGGTGLGLAICKQLVELMDGTIWVESTIGEGSNFYFTLDLAYDKKTRTIASKGSGLSKKNVLVVDDSINDLQIIDHILYSWGVTATLCNEPQEALRLARENEYDYLITDWRMPGLDGVELVKIMKEEHGVKCPHIVMVTAYERAGLMAEAREKSVELDRVVSKPFTSSSLFDALAYQHGEKEIAEHREKQVFKASGRVLLVEDNEINRDVAVENLEHYGLEVSIAVDGEEAVKIAREKEFDLILMDLQMPVMDGFEATRNIRKFNKEIPIIALSAAVMKRDKERTEEIGMNGHLAKPINLAELEQMLSHYLEHEIVEAQGDDGVKEEIPVEAFAGVVDIANLVDTVHSIDSAYRALRTFTKEYREAGAMLVPDAIGSEEFNRLIHTVKGVSGNLRLEKVYPLAHSIDTAENAETKKEQLPQLVEAITKTIAVIDEMVPQDEVDTGVKLTISSQKRDELFKQLHEAVLTKRPRNCIPLLEEMAAYQFSDDDREILTKLTEFIDEYDFKSAISYLEKNNAE</sequence>
<evidence type="ECO:0000256" key="10">
    <source>
        <dbReference type="ARBA" id="ARBA00023012"/>
    </source>
</evidence>
<evidence type="ECO:0000256" key="11">
    <source>
        <dbReference type="ARBA" id="ARBA00023136"/>
    </source>
</evidence>
<dbReference type="GO" id="GO:0005524">
    <property type="term" value="F:ATP binding"/>
    <property type="evidence" value="ECO:0007669"/>
    <property type="project" value="UniProtKB-KW"/>
</dbReference>
<evidence type="ECO:0000259" key="13">
    <source>
        <dbReference type="PROSITE" id="PS50109"/>
    </source>
</evidence>
<dbReference type="InterPro" id="IPR001789">
    <property type="entry name" value="Sig_transdc_resp-reg_receiver"/>
</dbReference>
<dbReference type="Gene3D" id="3.30.565.10">
    <property type="entry name" value="Histidine kinase-like ATPase, C-terminal domain"/>
    <property type="match status" value="1"/>
</dbReference>
<keyword evidence="11" id="KW-0472">Membrane</keyword>
<dbReference type="PANTHER" id="PTHR45339">
    <property type="entry name" value="HYBRID SIGNAL TRANSDUCTION HISTIDINE KINASE J"/>
    <property type="match status" value="1"/>
</dbReference>
<protein>
    <recommendedName>
        <fullName evidence="3">histidine kinase</fullName>
        <ecNumber evidence="3">2.7.13.3</ecNumber>
    </recommendedName>
</protein>
<dbReference type="GO" id="GO:0004673">
    <property type="term" value="F:protein histidine kinase activity"/>
    <property type="evidence" value="ECO:0007669"/>
    <property type="project" value="UniProtKB-EC"/>
</dbReference>
<dbReference type="CDD" id="cd16922">
    <property type="entry name" value="HATPase_EvgS-ArcB-TorS-like"/>
    <property type="match status" value="1"/>
</dbReference>
<dbReference type="GO" id="GO:0005886">
    <property type="term" value="C:plasma membrane"/>
    <property type="evidence" value="ECO:0007669"/>
    <property type="project" value="UniProtKB-SubCell"/>
</dbReference>
<dbReference type="Proteomes" id="UP000190198">
    <property type="component" value="Unassembled WGS sequence"/>
</dbReference>
<name>A0A1T2KYP7_9GAMM</name>
<reference evidence="15 16" key="1">
    <citation type="submission" date="2016-11" db="EMBL/GenBank/DDBJ databases">
        <title>Mixed transmission modes and dynamic genome evolution in an obligate animal-bacterial symbiosis.</title>
        <authorList>
            <person name="Russell S.L."/>
            <person name="Corbett-Detig R.B."/>
            <person name="Cavanaugh C.M."/>
        </authorList>
    </citation>
    <scope>NUCLEOTIDE SEQUENCE [LARGE SCALE GENOMIC DNA]</scope>
    <source>
        <strain evidence="15">Sp-SM6</strain>
    </source>
</reference>
<evidence type="ECO:0000259" key="14">
    <source>
        <dbReference type="PROSITE" id="PS50110"/>
    </source>
</evidence>
<organism evidence="15 16">
    <name type="scientific">Solemya elarraichensis gill symbiont</name>
    <dbReference type="NCBI Taxonomy" id="1918949"/>
    <lineage>
        <taxon>Bacteria</taxon>
        <taxon>Pseudomonadati</taxon>
        <taxon>Pseudomonadota</taxon>
        <taxon>Gammaproteobacteria</taxon>
        <taxon>sulfur-oxidizing symbionts</taxon>
    </lineage>
</organism>
<feature type="non-terminal residue" evidence="15">
    <location>
        <position position="1"/>
    </location>
</feature>
<dbReference type="InterPro" id="IPR011006">
    <property type="entry name" value="CheY-like_superfamily"/>
</dbReference>
<keyword evidence="6" id="KW-0812">Transmembrane</keyword>
<evidence type="ECO:0000256" key="8">
    <source>
        <dbReference type="ARBA" id="ARBA00022840"/>
    </source>
</evidence>
<dbReference type="AlphaFoldDB" id="A0A1T2KYP7"/>
<proteinExistence type="predicted"/>
<evidence type="ECO:0000256" key="9">
    <source>
        <dbReference type="ARBA" id="ARBA00022989"/>
    </source>
</evidence>
<evidence type="ECO:0000256" key="4">
    <source>
        <dbReference type="ARBA" id="ARBA00022475"/>
    </source>
</evidence>
<feature type="domain" description="Response regulatory" evidence="14">
    <location>
        <begin position="161"/>
        <end position="279"/>
    </location>
</feature>
<keyword evidence="10" id="KW-0902">Two-component regulatory system</keyword>
<dbReference type="EC" id="2.7.13.3" evidence="3"/>
<evidence type="ECO:0000256" key="3">
    <source>
        <dbReference type="ARBA" id="ARBA00012438"/>
    </source>
</evidence>
<dbReference type="PROSITE" id="PS50110">
    <property type="entry name" value="RESPONSE_REGULATORY"/>
    <property type="match status" value="2"/>
</dbReference>
<dbReference type="InterPro" id="IPR003594">
    <property type="entry name" value="HATPase_dom"/>
</dbReference>
<dbReference type="Gene3D" id="1.20.120.160">
    <property type="entry name" value="HPT domain"/>
    <property type="match status" value="1"/>
</dbReference>
<keyword evidence="4" id="KW-1003">Cell membrane</keyword>
<dbReference type="Pfam" id="PF02518">
    <property type="entry name" value="HATPase_c"/>
    <property type="match status" value="1"/>
</dbReference>
<dbReference type="SUPFAM" id="SSF52172">
    <property type="entry name" value="CheY-like"/>
    <property type="match status" value="2"/>
</dbReference>
<dbReference type="SMART" id="SM00387">
    <property type="entry name" value="HATPase_c"/>
    <property type="match status" value="1"/>
</dbReference>
<evidence type="ECO:0000313" key="15">
    <source>
        <dbReference type="EMBL" id="OOZ37979.1"/>
    </source>
</evidence>
<dbReference type="CDD" id="cd17546">
    <property type="entry name" value="REC_hyHK_CKI1_RcsC-like"/>
    <property type="match status" value="2"/>
</dbReference>
<dbReference type="InterPro" id="IPR004358">
    <property type="entry name" value="Sig_transdc_His_kin-like_C"/>
</dbReference>
<keyword evidence="9" id="KW-1133">Transmembrane helix</keyword>